<comment type="caution">
    <text evidence="1">The sequence shown here is derived from an EMBL/GenBank/DDBJ whole genome shotgun (WGS) entry which is preliminary data.</text>
</comment>
<keyword evidence="2" id="KW-1185">Reference proteome</keyword>
<evidence type="ECO:0000313" key="2">
    <source>
        <dbReference type="Proteomes" id="UP001057455"/>
    </source>
</evidence>
<dbReference type="AlphaFoldDB" id="A0A9W5TBU0"/>
<dbReference type="Proteomes" id="UP001057455">
    <property type="component" value="Unassembled WGS sequence"/>
</dbReference>
<evidence type="ECO:0000313" key="1">
    <source>
        <dbReference type="EMBL" id="GFE54605.1"/>
    </source>
</evidence>
<name>A0A9W5TBU0_BABOV</name>
<dbReference type="EMBL" id="BLIY01000017">
    <property type="protein sequence ID" value="GFE54605.1"/>
    <property type="molecule type" value="Genomic_DNA"/>
</dbReference>
<reference evidence="1" key="1">
    <citation type="submission" date="2019-12" db="EMBL/GenBank/DDBJ databases">
        <title>Genome sequence of Babesia ovis.</title>
        <authorList>
            <person name="Yamagishi J."/>
            <person name="Sevinc F."/>
            <person name="Xuan X."/>
        </authorList>
    </citation>
    <scope>NUCLEOTIDE SEQUENCE</scope>
    <source>
        <strain evidence="1">Selcuk</strain>
    </source>
</reference>
<dbReference type="OrthoDB" id="364470at2759"/>
<accession>A0A9W5TBU0</accession>
<proteinExistence type="predicted"/>
<sequence>MESVGKESIDIDDDIEMRADTQIFDEPDDELEEFDEIENVVAAEDAEISNWNDDWETAGWDDEDVETDFVKRILQELENYKQTCN</sequence>
<organism evidence="1 2">
    <name type="scientific">Babesia ovis</name>
    <dbReference type="NCBI Taxonomy" id="5869"/>
    <lineage>
        <taxon>Eukaryota</taxon>
        <taxon>Sar</taxon>
        <taxon>Alveolata</taxon>
        <taxon>Apicomplexa</taxon>
        <taxon>Aconoidasida</taxon>
        <taxon>Piroplasmida</taxon>
        <taxon>Babesiidae</taxon>
        <taxon>Babesia</taxon>
    </lineage>
</organism>
<protein>
    <submittedName>
        <fullName evidence="1">DSS1 SEM1 family protein</fullName>
    </submittedName>
</protein>
<gene>
    <name evidence="1" type="ORF">BaOVIS_020090</name>
</gene>